<dbReference type="PANTHER" id="PTHR33219:SF14">
    <property type="entry name" value="PROTEIN COFACTOR ASSEMBLY OF COMPLEX C SUBUNIT B CCB3, CHLOROPLASTIC-RELATED"/>
    <property type="match status" value="1"/>
</dbReference>
<dbReference type="EMBL" id="FWZU01000001">
    <property type="protein sequence ID" value="SME90908.1"/>
    <property type="molecule type" value="Genomic_DNA"/>
</dbReference>
<dbReference type="InterPro" id="IPR003425">
    <property type="entry name" value="CCB3/YggT"/>
</dbReference>
<keyword evidence="2" id="KW-0472">Membrane</keyword>
<sequence>MDYVILAVAKVLSIVLNLYMWVVIISALITWVNPDPYNPVVRFLRGVTEPVFAKVRQYLPFLNISGIDLSPIVVILVIQMLDIVLVGNLTRLAYGLGM</sequence>
<dbReference type="AlphaFoldDB" id="A0A1X7C6H1"/>
<evidence type="ECO:0000256" key="2">
    <source>
        <dbReference type="SAM" id="Phobius"/>
    </source>
</evidence>
<proteinExistence type="inferred from homology"/>
<evidence type="ECO:0000313" key="3">
    <source>
        <dbReference type="EMBL" id="SME90908.1"/>
    </source>
</evidence>
<keyword evidence="4" id="KW-1185">Reference proteome</keyword>
<dbReference type="STRING" id="1519643.SAMN06295933_0416"/>
<reference evidence="4" key="1">
    <citation type="submission" date="2017-04" db="EMBL/GenBank/DDBJ databases">
        <authorList>
            <person name="Varghese N."/>
            <person name="Submissions S."/>
        </authorList>
    </citation>
    <scope>NUCLEOTIDE SEQUENCE [LARGE SCALE GENOMIC DNA]</scope>
    <source>
        <strain evidence="4">K3S</strain>
    </source>
</reference>
<dbReference type="Pfam" id="PF02325">
    <property type="entry name" value="CCB3_YggT"/>
    <property type="match status" value="1"/>
</dbReference>
<protein>
    <submittedName>
        <fullName evidence="3">YggT family protein</fullName>
    </submittedName>
</protein>
<feature type="transmembrane region" description="Helical" evidence="2">
    <location>
        <begin position="12"/>
        <end position="32"/>
    </location>
</feature>
<dbReference type="Proteomes" id="UP000192906">
    <property type="component" value="Unassembled WGS sequence"/>
</dbReference>
<evidence type="ECO:0000256" key="1">
    <source>
        <dbReference type="ARBA" id="ARBA00010894"/>
    </source>
</evidence>
<dbReference type="RefSeq" id="WP_085097580.1">
    <property type="nucleotide sequence ID" value="NZ_FWZU01000001.1"/>
</dbReference>
<comment type="similarity">
    <text evidence="1">Belongs to the YggT family.</text>
</comment>
<accession>A0A1X7C6H1</accession>
<gene>
    <name evidence="3" type="ORF">SAMN06295933_0416</name>
</gene>
<keyword evidence="2" id="KW-1133">Transmembrane helix</keyword>
<feature type="transmembrane region" description="Helical" evidence="2">
    <location>
        <begin position="69"/>
        <end position="89"/>
    </location>
</feature>
<dbReference type="PANTHER" id="PTHR33219">
    <property type="entry name" value="YLMG HOMOLOG PROTEIN 2, CHLOROPLASTIC"/>
    <property type="match status" value="1"/>
</dbReference>
<dbReference type="GO" id="GO:0016020">
    <property type="term" value="C:membrane"/>
    <property type="evidence" value="ECO:0007669"/>
    <property type="project" value="InterPro"/>
</dbReference>
<dbReference type="OrthoDB" id="47652at2"/>
<organism evidence="3 4">
    <name type="scientific">Desulfovibrio gilichinskyi</name>
    <dbReference type="NCBI Taxonomy" id="1519643"/>
    <lineage>
        <taxon>Bacteria</taxon>
        <taxon>Pseudomonadati</taxon>
        <taxon>Thermodesulfobacteriota</taxon>
        <taxon>Desulfovibrionia</taxon>
        <taxon>Desulfovibrionales</taxon>
        <taxon>Desulfovibrionaceae</taxon>
        <taxon>Desulfovibrio</taxon>
    </lineage>
</organism>
<name>A0A1X7C6H1_9BACT</name>
<evidence type="ECO:0000313" key="4">
    <source>
        <dbReference type="Proteomes" id="UP000192906"/>
    </source>
</evidence>
<keyword evidence="2" id="KW-0812">Transmembrane</keyword>